<dbReference type="FunFam" id="1.25.40.90:FF:000001">
    <property type="entry name" value="phosphatidylinositol-binding clathrin assembly protein-like isoform X1"/>
    <property type="match status" value="1"/>
</dbReference>
<keyword evidence="30" id="KW-1185">Reference proteome</keyword>
<dbReference type="Gene3D" id="4.10.1130.20">
    <property type="match status" value="2"/>
</dbReference>
<evidence type="ECO:0000256" key="5">
    <source>
        <dbReference type="ARBA" id="ARBA00004600"/>
    </source>
</evidence>
<dbReference type="Gene3D" id="1.20.58.150">
    <property type="entry name" value="ANTH domain"/>
    <property type="match status" value="1"/>
</dbReference>
<feature type="region of interest" description="Disordered" evidence="25">
    <location>
        <begin position="914"/>
        <end position="940"/>
    </location>
</feature>
<dbReference type="GO" id="GO:0046872">
    <property type="term" value="F:metal ion binding"/>
    <property type="evidence" value="ECO:0007669"/>
    <property type="project" value="UniProtKB-KW"/>
</dbReference>
<dbReference type="FunFam" id="1.20.58.150:FF:000001">
    <property type="entry name" value="phosphatidylinositol-binding clathrin assembly protein-like isoform X1"/>
    <property type="match status" value="1"/>
</dbReference>
<evidence type="ECO:0000259" key="28">
    <source>
        <dbReference type="PROSITE" id="PS51401"/>
    </source>
</evidence>
<proteinExistence type="inferred from homology"/>
<dbReference type="Gene3D" id="2.60.40.790">
    <property type="match status" value="1"/>
</dbReference>
<keyword evidence="11" id="KW-0479">Metal-binding</keyword>
<comment type="similarity">
    <text evidence="6">Belongs to the PICALM/SNAP91 family.</text>
</comment>
<evidence type="ECO:0000256" key="20">
    <source>
        <dbReference type="ARBA" id="ARBA00023329"/>
    </source>
</evidence>
<keyword evidence="20" id="KW-0968">Cytoplasmic vesicle</keyword>
<keyword evidence="8" id="KW-1017">Isopeptide bond</keyword>
<dbReference type="PROSITE" id="PS51203">
    <property type="entry name" value="CS"/>
    <property type="match status" value="1"/>
</dbReference>
<feature type="domain" description="CS" evidence="27">
    <location>
        <begin position="828"/>
        <end position="917"/>
    </location>
</feature>
<dbReference type="GO" id="GO:0048268">
    <property type="term" value="P:clathrin coat assembly"/>
    <property type="evidence" value="ECO:0007669"/>
    <property type="project" value="InterPro"/>
</dbReference>
<evidence type="ECO:0000256" key="13">
    <source>
        <dbReference type="ARBA" id="ARBA00022833"/>
    </source>
</evidence>
<dbReference type="Pfam" id="PF07651">
    <property type="entry name" value="ANTH"/>
    <property type="match status" value="1"/>
</dbReference>
<evidence type="ECO:0000256" key="12">
    <source>
        <dbReference type="ARBA" id="ARBA00022737"/>
    </source>
</evidence>
<keyword evidence="16" id="KW-0333">Golgi apparatus</keyword>
<dbReference type="SUPFAM" id="SSF49764">
    <property type="entry name" value="HSP20-like chaperones"/>
    <property type="match status" value="1"/>
</dbReference>
<dbReference type="GO" id="GO:0016185">
    <property type="term" value="P:synaptic vesicle budding from presynaptic endocytic zone membrane"/>
    <property type="evidence" value="ECO:0007669"/>
    <property type="project" value="TreeGrafter"/>
</dbReference>
<gene>
    <name evidence="29" type="ORF">SMAX5B_007046</name>
</gene>
<keyword evidence="13" id="KW-0862">Zinc</keyword>
<dbReference type="InterPro" id="IPR013809">
    <property type="entry name" value="ENTH"/>
</dbReference>
<dbReference type="GO" id="GO:0032050">
    <property type="term" value="F:clathrin heavy chain binding"/>
    <property type="evidence" value="ECO:0007669"/>
    <property type="project" value="TreeGrafter"/>
</dbReference>
<evidence type="ECO:0000256" key="16">
    <source>
        <dbReference type="ARBA" id="ARBA00023034"/>
    </source>
</evidence>
<keyword evidence="24" id="KW-0175">Coiled coil</keyword>
<dbReference type="CDD" id="cd16985">
    <property type="entry name" value="ANTH_N_AP180"/>
    <property type="match status" value="1"/>
</dbReference>
<keyword evidence="7" id="KW-1003">Cell membrane</keyword>
<evidence type="ECO:0000313" key="30">
    <source>
        <dbReference type="Proteomes" id="UP000246464"/>
    </source>
</evidence>
<evidence type="ECO:0000256" key="10">
    <source>
        <dbReference type="ARBA" id="ARBA00022583"/>
    </source>
</evidence>
<accession>A0A2U9B057</accession>
<sequence length="1021" mass="113215">MTGSAISKAVCKATTHEVSGPKKKHLDYLIHCTNEMNVNIPQLADTLFERTANSSWVVVFKALITTHHLMMYGNERFIQYLASRNTLFNLNNFLDKGALQGYDMSTFIRRYSRYLNEKAMSYRLVAVDFTKMKRGIDGVMRTMSTEKLIKTLPIIQNQLDALLDFQANPNELTNGVINSAFMLLFKDSIRLFAAYNEGVINLLEKYFDMKKNQCKDALDIYKKFLCRMTKLSEFLKVAEQVGIDQGDIPDLSQAPSSLLEALEQHLASLEGKKTKELSADTRASTLSSAVSSLSSTGMSFSRMDEKEKQLALEEEQARLQALKDQRLKEINMQTPPSASPSSQSLGIANNNHHITHTPELFSSTLSANSVPNLSSDLFDLQPAFIPAVQSTPSISTANSAWGGPESQAPPQAAAPAPVAMTVDFDAVFGIKATSGNDGPQPAAGFDALGDLLKPTVPTHSAPPPPLPPPQMSIHHGGKLLANDLDSSLANLVGNLQFGGTPAKKPEMHWSQPGEKKLTGGHNWQNKTMTTTQWGPAPVAPPPIPVPHVAPAPMAFPMTTPQVPVYGMVPPQMGQMGGVPVMAPQPMMYNQPVLRPTNPFAPMPGAQLLLHNAKTLHRGDESRPICEDSCLFHPGIPIFHDALKGWSCCRKRTTDFSEFLSIKGCTHGRHSDQKPHEPLRPEVSSDKTETKQTNGPEIIYQGPKSAEALQKERPSSDEHRTRLPQNVSVSLAQILEKLEISNRAEKEQKENQAVMSGTRCKNSGCKSVYQGPETDEEICSHHPGAPVFHEGYKYWSCCCIRTMDFNAFLDQKGCDTGKHRWIPRQDKKKVACRHDWHQTGNNVVLTIYAKNTNPQLSCVDANRTLLSCQIQFENDKIFKRDFHLWGVIDVTRSCVNMVPSKVEVSMRKADQVSWGKLEDPNYQPEPEPVDASEATPRPDWDIDDDDISDSDEEWAFSSGFHIKAPGRRAPGRRPASSINFHIHLDRREKDEVLRCTDFSGLVNNMIVSTGLETLMTQQSSDL</sequence>
<evidence type="ECO:0000256" key="1">
    <source>
        <dbReference type="ARBA" id="ARBA00004123"/>
    </source>
</evidence>
<dbReference type="SUPFAM" id="SSF89009">
    <property type="entry name" value="GAT-like domain"/>
    <property type="match status" value="1"/>
</dbReference>
<evidence type="ECO:0000256" key="19">
    <source>
        <dbReference type="ARBA" id="ARBA00023242"/>
    </source>
</evidence>
<keyword evidence="19" id="KW-0539">Nucleus</keyword>
<dbReference type="STRING" id="52904.ENSSMAP00000024884"/>
<evidence type="ECO:0000256" key="6">
    <source>
        <dbReference type="ARBA" id="ARBA00008011"/>
    </source>
</evidence>
<dbReference type="EMBL" id="CP026244">
    <property type="protein sequence ID" value="AWO97225.1"/>
    <property type="molecule type" value="Genomic_DNA"/>
</dbReference>
<evidence type="ECO:0000313" key="29">
    <source>
        <dbReference type="EMBL" id="AWO97225.1"/>
    </source>
</evidence>
<dbReference type="InterPro" id="IPR011417">
    <property type="entry name" value="ANTH_dom"/>
</dbReference>
<dbReference type="GO" id="GO:0030136">
    <property type="term" value="C:clathrin-coated vesicle"/>
    <property type="evidence" value="ECO:0007669"/>
    <property type="project" value="UniProtKB-SubCell"/>
</dbReference>
<evidence type="ECO:0000256" key="3">
    <source>
        <dbReference type="ARBA" id="ARBA00004236"/>
    </source>
</evidence>
<comment type="subcellular location">
    <subcellularLocation>
        <location evidence="3">Cell membrane</location>
    </subcellularLocation>
    <subcellularLocation>
        <location evidence="2">Cytoplasmic vesicle</location>
        <location evidence="2">Clathrin-coated vesicle</location>
    </subcellularLocation>
    <subcellularLocation>
        <location evidence="4">Golgi apparatus</location>
    </subcellularLocation>
    <subcellularLocation>
        <location evidence="5">Membrane</location>
        <location evidence="5">Clathrin-coated pit</location>
    </subcellularLocation>
    <subcellularLocation>
        <location evidence="1">Nucleus</location>
    </subcellularLocation>
</comment>
<evidence type="ECO:0000256" key="11">
    <source>
        <dbReference type="ARBA" id="ARBA00022723"/>
    </source>
</evidence>
<feature type="compositionally biased region" description="Basic and acidic residues" evidence="25">
    <location>
        <begin position="708"/>
        <end position="720"/>
    </location>
</feature>
<keyword evidence="15" id="KW-0007">Acetylation</keyword>
<dbReference type="GO" id="GO:0000149">
    <property type="term" value="F:SNARE binding"/>
    <property type="evidence" value="ECO:0007669"/>
    <property type="project" value="TreeGrafter"/>
</dbReference>
<feature type="coiled-coil region" evidence="24">
    <location>
        <begin position="305"/>
        <end position="332"/>
    </location>
</feature>
<dbReference type="GO" id="GO:0008021">
    <property type="term" value="C:synaptic vesicle"/>
    <property type="evidence" value="ECO:0007669"/>
    <property type="project" value="TreeGrafter"/>
</dbReference>
<keyword evidence="14" id="KW-0832">Ubl conjugation</keyword>
<dbReference type="GO" id="GO:0005545">
    <property type="term" value="F:1-phosphatidylinositol binding"/>
    <property type="evidence" value="ECO:0007669"/>
    <property type="project" value="InterPro"/>
</dbReference>
<comment type="subunit">
    <text evidence="22">Binds to clathrin; involves primarily the C-terminal sequences, but the full-length protein is required for full binding capacity. Binds phosphatidylinositol 4,5- bisphosphate. Interacts with PIMREG; this interaction may change the subcellular location into the nucleus. Interacts with AP2A1 (via its alpha-appendage domain). Interacts (via N-terminus) with VAMP2; VAMP3; VAMP7 and VAMP8 (Via N-terminus). Interacts with LC3/MAP1LC3A.</text>
</comment>
<dbReference type="Pfam" id="PF04968">
    <property type="entry name" value="CHORD"/>
    <property type="match status" value="2"/>
</dbReference>
<dbReference type="Proteomes" id="UP000246464">
    <property type="component" value="Chromosome 2"/>
</dbReference>
<dbReference type="InterPro" id="IPR045192">
    <property type="entry name" value="AP180-like"/>
</dbReference>
<evidence type="ECO:0000256" key="9">
    <source>
        <dbReference type="ARBA" id="ARBA00022553"/>
    </source>
</evidence>
<evidence type="ECO:0000259" key="27">
    <source>
        <dbReference type="PROSITE" id="PS51203"/>
    </source>
</evidence>
<dbReference type="GO" id="GO:0005794">
    <property type="term" value="C:Golgi apparatus"/>
    <property type="evidence" value="ECO:0007669"/>
    <property type="project" value="UniProtKB-SubCell"/>
</dbReference>
<keyword evidence="12" id="KW-0677">Repeat</keyword>
<evidence type="ECO:0000256" key="2">
    <source>
        <dbReference type="ARBA" id="ARBA00004132"/>
    </source>
</evidence>
<dbReference type="PROSITE" id="PS50942">
    <property type="entry name" value="ENTH"/>
    <property type="match status" value="1"/>
</dbReference>
<reference evidence="29 30" key="1">
    <citation type="submission" date="2017-12" db="EMBL/GenBank/DDBJ databases">
        <title>Integrating genomic resources of turbot (Scophthalmus maximus) in depth evaluation of genetic and physical mapping variation across individuals.</title>
        <authorList>
            <person name="Martinez P."/>
        </authorList>
    </citation>
    <scope>NUCLEOTIDE SEQUENCE [LARGE SCALE GENOMIC DNA]</scope>
</reference>
<dbReference type="GO" id="GO:0005546">
    <property type="term" value="F:phosphatidylinositol-4,5-bisphosphate binding"/>
    <property type="evidence" value="ECO:0007669"/>
    <property type="project" value="TreeGrafter"/>
</dbReference>
<dbReference type="GO" id="GO:0098894">
    <property type="term" value="C:extrinsic component of presynaptic endocytic zone membrane"/>
    <property type="evidence" value="ECO:0007669"/>
    <property type="project" value="TreeGrafter"/>
</dbReference>
<name>A0A2U9B057_SCOMX</name>
<dbReference type="InterPro" id="IPR007051">
    <property type="entry name" value="CHORD_dom"/>
</dbReference>
<dbReference type="CDD" id="cd06488">
    <property type="entry name" value="p23_melusin_like"/>
    <property type="match status" value="1"/>
</dbReference>
<feature type="region of interest" description="Disordered" evidence="25">
    <location>
        <begin position="664"/>
        <end position="720"/>
    </location>
</feature>
<dbReference type="GO" id="GO:0005905">
    <property type="term" value="C:clathrin-coated pit"/>
    <property type="evidence" value="ECO:0007669"/>
    <property type="project" value="UniProtKB-SubCell"/>
</dbReference>
<evidence type="ECO:0000256" key="7">
    <source>
        <dbReference type="ARBA" id="ARBA00022475"/>
    </source>
</evidence>
<evidence type="ECO:0000256" key="4">
    <source>
        <dbReference type="ARBA" id="ARBA00004555"/>
    </source>
</evidence>
<dbReference type="Pfam" id="PF04969">
    <property type="entry name" value="CS"/>
    <property type="match status" value="1"/>
</dbReference>
<evidence type="ECO:0000256" key="14">
    <source>
        <dbReference type="ARBA" id="ARBA00022843"/>
    </source>
</evidence>
<dbReference type="GO" id="GO:0005634">
    <property type="term" value="C:nucleus"/>
    <property type="evidence" value="ECO:0007669"/>
    <property type="project" value="UniProtKB-SubCell"/>
</dbReference>
<feature type="domain" description="ENTH" evidence="26">
    <location>
        <begin position="1"/>
        <end position="129"/>
    </location>
</feature>
<keyword evidence="10" id="KW-0254">Endocytosis</keyword>
<dbReference type="PANTHER" id="PTHR22951:SF11">
    <property type="entry name" value="ENTH DOMAIN-CONTAINING PROTEIN"/>
    <property type="match status" value="1"/>
</dbReference>
<dbReference type="InterPro" id="IPR014712">
    <property type="entry name" value="ANTH_dom_sf"/>
</dbReference>
<dbReference type="Gene3D" id="1.25.40.90">
    <property type="match status" value="1"/>
</dbReference>
<dbReference type="PANTHER" id="PTHR22951">
    <property type="entry name" value="CLATHRIN ASSEMBLY PROTEIN"/>
    <property type="match status" value="1"/>
</dbReference>
<keyword evidence="9" id="KW-0597">Phosphoprotein</keyword>
<evidence type="ECO:0000256" key="17">
    <source>
        <dbReference type="ARBA" id="ARBA00023136"/>
    </source>
</evidence>
<evidence type="ECO:0000256" key="18">
    <source>
        <dbReference type="ARBA" id="ARBA00023176"/>
    </source>
</evidence>
<evidence type="ECO:0000256" key="21">
    <source>
        <dbReference type="ARBA" id="ARBA00055144"/>
    </source>
</evidence>
<dbReference type="InterPro" id="IPR007052">
    <property type="entry name" value="CS_dom"/>
</dbReference>
<evidence type="ECO:0000256" key="24">
    <source>
        <dbReference type="SAM" id="Coils"/>
    </source>
</evidence>
<feature type="domain" description="CHORD" evidence="28">
    <location>
        <begin position="614"/>
        <end position="669"/>
    </location>
</feature>
<dbReference type="GO" id="GO:0072583">
    <property type="term" value="P:clathrin-dependent endocytosis"/>
    <property type="evidence" value="ECO:0007669"/>
    <property type="project" value="InterPro"/>
</dbReference>
<evidence type="ECO:0000256" key="15">
    <source>
        <dbReference type="ARBA" id="ARBA00022990"/>
    </source>
</evidence>
<keyword evidence="18" id="KW-0168">Coated pit</keyword>
<dbReference type="InterPro" id="IPR008978">
    <property type="entry name" value="HSP20-like_chaperone"/>
</dbReference>
<dbReference type="SMART" id="SM00273">
    <property type="entry name" value="ENTH"/>
    <property type="match status" value="1"/>
</dbReference>
<dbReference type="SUPFAM" id="SSF48464">
    <property type="entry name" value="ENTH/VHS domain"/>
    <property type="match status" value="1"/>
</dbReference>
<evidence type="ECO:0000256" key="25">
    <source>
        <dbReference type="SAM" id="MobiDB-lite"/>
    </source>
</evidence>
<evidence type="ECO:0000256" key="8">
    <source>
        <dbReference type="ARBA" id="ARBA00022499"/>
    </source>
</evidence>
<comment type="function">
    <text evidence="21">Cytoplasmic adapter protein that plays a critical role in clathrin-mediated endocytosis which is important in processes such as internalization of cell receptors, synaptic transmission or removal of apoptotic cells. Recruits AP-2 and attaches clathrin triskelions to the cytoplasmic side of plasma membrane leading to clathrin-coated vesicles (CCVs) assembly. Furthermore, regulates clathrin-coated vesicle size and maturation by directly sensing and driving membrane curvature. In addition to binding to clathrin, mediates the endocytosis of small R-SNARES (Soluble NSF Attachment Protein REceptors) between plasma membranes and endosomes including VAMP2, VAMP3, VAMP4, VAMP7 or VAMP8. In turn, PICALM-dependent SNARE endocytosis is required for the formation and maturation of autophagic precursors. Modulates thereby autophagy and the turnover of autophagy substrates such as MAPT/TAU or amyloid precursor protein cleaved C-terminal fragment (APP-CTF).</text>
</comment>
<organism evidence="29 30">
    <name type="scientific">Scophthalmus maximus</name>
    <name type="common">Turbot</name>
    <name type="synonym">Psetta maxima</name>
    <dbReference type="NCBI Taxonomy" id="52904"/>
    <lineage>
        <taxon>Eukaryota</taxon>
        <taxon>Metazoa</taxon>
        <taxon>Chordata</taxon>
        <taxon>Craniata</taxon>
        <taxon>Vertebrata</taxon>
        <taxon>Euteleostomi</taxon>
        <taxon>Actinopterygii</taxon>
        <taxon>Neopterygii</taxon>
        <taxon>Teleostei</taxon>
        <taxon>Neoteleostei</taxon>
        <taxon>Acanthomorphata</taxon>
        <taxon>Carangaria</taxon>
        <taxon>Pleuronectiformes</taxon>
        <taxon>Pleuronectoidei</taxon>
        <taxon>Scophthalmidae</taxon>
        <taxon>Scophthalmus</taxon>
    </lineage>
</organism>
<feature type="compositionally biased region" description="Basic and acidic residues" evidence="25">
    <location>
        <begin position="668"/>
        <end position="689"/>
    </location>
</feature>
<dbReference type="AlphaFoldDB" id="A0A2U9B057"/>
<evidence type="ECO:0000256" key="22">
    <source>
        <dbReference type="ARBA" id="ARBA00061829"/>
    </source>
</evidence>
<dbReference type="PROSITE" id="PS51401">
    <property type="entry name" value="CHORD"/>
    <property type="match status" value="2"/>
</dbReference>
<dbReference type="InterPro" id="IPR008942">
    <property type="entry name" value="ENTH_VHS"/>
</dbReference>
<evidence type="ECO:0000259" key="26">
    <source>
        <dbReference type="PROSITE" id="PS50942"/>
    </source>
</evidence>
<keyword evidence="17" id="KW-0472">Membrane</keyword>
<protein>
    <recommendedName>
        <fullName evidence="23">Phosphatidylinositol-binding clathrin assembly protein</fullName>
    </recommendedName>
</protein>
<feature type="domain" description="CHORD" evidence="28">
    <location>
        <begin position="759"/>
        <end position="818"/>
    </location>
</feature>
<evidence type="ECO:0000256" key="23">
    <source>
        <dbReference type="ARBA" id="ARBA00068054"/>
    </source>
</evidence>